<gene>
    <name evidence="2" type="ORF">ACFQ5G_07700</name>
</gene>
<evidence type="ECO:0008006" key="4">
    <source>
        <dbReference type="Google" id="ProtNLM"/>
    </source>
</evidence>
<feature type="compositionally biased region" description="Low complexity" evidence="1">
    <location>
        <begin position="11"/>
        <end position="24"/>
    </location>
</feature>
<evidence type="ECO:0000256" key="1">
    <source>
        <dbReference type="SAM" id="MobiDB-lite"/>
    </source>
</evidence>
<dbReference type="EMBL" id="JBHTMK010000008">
    <property type="protein sequence ID" value="MFD1365222.1"/>
    <property type="molecule type" value="Genomic_DNA"/>
</dbReference>
<dbReference type="RefSeq" id="WP_317795458.1">
    <property type="nucleotide sequence ID" value="NZ_AP028461.1"/>
</dbReference>
<keyword evidence="3" id="KW-1185">Reference proteome</keyword>
<evidence type="ECO:0000313" key="2">
    <source>
        <dbReference type="EMBL" id="MFD1365222.1"/>
    </source>
</evidence>
<name>A0ABW4A579_9ACTN</name>
<dbReference type="SUPFAM" id="SSF53474">
    <property type="entry name" value="alpha/beta-Hydrolases"/>
    <property type="match status" value="1"/>
</dbReference>
<evidence type="ECO:0000313" key="3">
    <source>
        <dbReference type="Proteomes" id="UP001597183"/>
    </source>
</evidence>
<dbReference type="InterPro" id="IPR029058">
    <property type="entry name" value="AB_hydrolase_fold"/>
</dbReference>
<protein>
    <recommendedName>
        <fullName evidence="4">Alpha/beta hydrolase</fullName>
    </recommendedName>
</protein>
<organism evidence="2 3">
    <name type="scientific">Actinoplanes sichuanensis</name>
    <dbReference type="NCBI Taxonomy" id="512349"/>
    <lineage>
        <taxon>Bacteria</taxon>
        <taxon>Bacillati</taxon>
        <taxon>Actinomycetota</taxon>
        <taxon>Actinomycetes</taxon>
        <taxon>Micromonosporales</taxon>
        <taxon>Micromonosporaceae</taxon>
        <taxon>Actinoplanes</taxon>
    </lineage>
</organism>
<sequence length="256" mass="26600">MDSRREPASCGAAAARPHPHPAAGGAAGRTVLRPWIQRAAPRAPLHGPAGPPSGRLTVAALRAYSTGAWRLTTRLGDEAGIVGISGGAVLGTWLAARRAGEVRRLLALAPFFRPHRRHACPVAVAALRFAYGCRLLPDLVDRNGYSYTALAQYLRLAADVRARPGTGPRRIAVVLSAGDQAVDRATAFALPAALAAAGGSSFEEVLLPAAMGLSHDIASPAALGVHRDDLYARYLGLYEAAPSTAHRPGIEPGPIG</sequence>
<accession>A0ABW4A579</accession>
<dbReference type="Gene3D" id="3.40.50.1820">
    <property type="entry name" value="alpha/beta hydrolase"/>
    <property type="match status" value="1"/>
</dbReference>
<proteinExistence type="predicted"/>
<feature type="region of interest" description="Disordered" evidence="1">
    <location>
        <begin position="1"/>
        <end position="26"/>
    </location>
</feature>
<dbReference type="Proteomes" id="UP001597183">
    <property type="component" value="Unassembled WGS sequence"/>
</dbReference>
<reference evidence="3" key="1">
    <citation type="journal article" date="2019" name="Int. J. Syst. Evol. Microbiol.">
        <title>The Global Catalogue of Microorganisms (GCM) 10K type strain sequencing project: providing services to taxonomists for standard genome sequencing and annotation.</title>
        <authorList>
            <consortium name="The Broad Institute Genomics Platform"/>
            <consortium name="The Broad Institute Genome Sequencing Center for Infectious Disease"/>
            <person name="Wu L."/>
            <person name="Ma J."/>
        </authorList>
    </citation>
    <scope>NUCLEOTIDE SEQUENCE [LARGE SCALE GENOMIC DNA]</scope>
    <source>
        <strain evidence="3">CCM 7526</strain>
    </source>
</reference>
<comment type="caution">
    <text evidence="2">The sequence shown here is derived from an EMBL/GenBank/DDBJ whole genome shotgun (WGS) entry which is preliminary data.</text>
</comment>